<accession>A0A138A7T4</accession>
<gene>
    <name evidence="2" type="ORF">AXK60_10370</name>
</gene>
<evidence type="ECO:0000313" key="2">
    <source>
        <dbReference type="EMBL" id="KXP06483.1"/>
    </source>
</evidence>
<dbReference type="Pfam" id="PF13787">
    <property type="entry name" value="HXXEE"/>
    <property type="match status" value="1"/>
</dbReference>
<dbReference type="AlphaFoldDB" id="A0A138A7T4"/>
<evidence type="ECO:0000256" key="1">
    <source>
        <dbReference type="SAM" id="Phobius"/>
    </source>
</evidence>
<comment type="caution">
    <text evidence="2">The sequence shown here is derived from an EMBL/GenBank/DDBJ whole genome shotgun (WGS) entry which is preliminary data.</text>
</comment>
<dbReference type="Proteomes" id="UP000070258">
    <property type="component" value="Unassembled WGS sequence"/>
</dbReference>
<keyword evidence="1" id="KW-0472">Membrane</keyword>
<evidence type="ECO:0000313" key="3">
    <source>
        <dbReference type="Proteomes" id="UP000070258"/>
    </source>
</evidence>
<feature type="transmembrane region" description="Helical" evidence="1">
    <location>
        <begin position="91"/>
        <end position="110"/>
    </location>
</feature>
<proteinExistence type="predicted"/>
<evidence type="ECO:0008006" key="4">
    <source>
        <dbReference type="Google" id="ProtNLM"/>
    </source>
</evidence>
<protein>
    <recommendedName>
        <fullName evidence="4">HXXEE domain-containing protein</fullName>
    </recommendedName>
</protein>
<feature type="transmembrane region" description="Helical" evidence="1">
    <location>
        <begin position="38"/>
        <end position="55"/>
    </location>
</feature>
<feature type="transmembrane region" description="Helical" evidence="1">
    <location>
        <begin position="130"/>
        <end position="148"/>
    </location>
</feature>
<organism evidence="2 3">
    <name type="scientific">Tsukamurella pseudospumae</name>
    <dbReference type="NCBI Taxonomy" id="239498"/>
    <lineage>
        <taxon>Bacteria</taxon>
        <taxon>Bacillati</taxon>
        <taxon>Actinomycetota</taxon>
        <taxon>Actinomycetes</taxon>
        <taxon>Mycobacteriales</taxon>
        <taxon>Tsukamurellaceae</taxon>
        <taxon>Tsukamurella</taxon>
    </lineage>
</organism>
<keyword evidence="1" id="KW-0812">Transmembrane</keyword>
<reference evidence="3" key="1">
    <citation type="submission" date="2016-02" db="EMBL/GenBank/DDBJ databases">
        <authorList>
            <person name="Wen L."/>
            <person name="He K."/>
            <person name="Yang H."/>
        </authorList>
    </citation>
    <scope>NUCLEOTIDE SEQUENCE [LARGE SCALE GENOMIC DNA]</scope>
    <source>
        <strain evidence="3">JCM 15929</strain>
    </source>
</reference>
<dbReference type="EMBL" id="LSRF01000056">
    <property type="protein sequence ID" value="KXP06483.1"/>
    <property type="molecule type" value="Genomic_DNA"/>
</dbReference>
<name>A0A138A7T4_9ACTN</name>
<dbReference type="InterPro" id="IPR025671">
    <property type="entry name" value="HXXEE"/>
</dbReference>
<sequence length="153" mass="15998">MPLATTAGLFAAWAVHDAEEWLTTGSWARARGIPMSDAMARTAIAVMGVLVAGAAIDGARTNGRSTLYQSVLLAYGLHGFTHAANSVVVHGYSPGVATVPVTVLPFWLWASSRLDRAGVRRSARDLAPHAVAALVGGLGFSYGVTALLRKSLR</sequence>
<keyword evidence="1" id="KW-1133">Transmembrane helix</keyword>